<comment type="catalytic activity">
    <reaction evidence="8 9">
        <text>tRNA(His) + L-histidine + ATP = L-histidyl-tRNA(His) + AMP + diphosphate + H(+)</text>
        <dbReference type="Rhea" id="RHEA:17313"/>
        <dbReference type="Rhea" id="RHEA-COMP:9665"/>
        <dbReference type="Rhea" id="RHEA-COMP:9689"/>
        <dbReference type="ChEBI" id="CHEBI:15378"/>
        <dbReference type="ChEBI" id="CHEBI:30616"/>
        <dbReference type="ChEBI" id="CHEBI:33019"/>
        <dbReference type="ChEBI" id="CHEBI:57595"/>
        <dbReference type="ChEBI" id="CHEBI:78442"/>
        <dbReference type="ChEBI" id="CHEBI:78527"/>
        <dbReference type="ChEBI" id="CHEBI:456215"/>
        <dbReference type="EC" id="6.1.1.21"/>
    </reaction>
</comment>
<dbReference type="GO" id="GO:0004821">
    <property type="term" value="F:histidine-tRNA ligase activity"/>
    <property type="evidence" value="ECO:0007669"/>
    <property type="project" value="UniProtKB-EC"/>
</dbReference>
<dbReference type="PANTHER" id="PTHR11476:SF7">
    <property type="entry name" value="HISTIDINE--TRNA LIGASE"/>
    <property type="match status" value="1"/>
</dbReference>
<keyword evidence="12" id="KW-1185">Reference proteome</keyword>
<evidence type="ECO:0000256" key="3">
    <source>
        <dbReference type="ARBA" id="ARBA00022598"/>
    </source>
</evidence>
<evidence type="ECO:0000256" key="8">
    <source>
        <dbReference type="ARBA" id="ARBA00047639"/>
    </source>
</evidence>
<evidence type="ECO:0000313" key="12">
    <source>
        <dbReference type="Proteomes" id="UP000640531"/>
    </source>
</evidence>
<dbReference type="CDD" id="cd00773">
    <property type="entry name" value="HisRS-like_core"/>
    <property type="match status" value="1"/>
</dbReference>
<dbReference type="InterPro" id="IPR041715">
    <property type="entry name" value="HisRS-like_core"/>
</dbReference>
<dbReference type="SUPFAM" id="SSF55681">
    <property type="entry name" value="Class II aaRS and biotin synthetases"/>
    <property type="match status" value="1"/>
</dbReference>
<evidence type="ECO:0000256" key="6">
    <source>
        <dbReference type="ARBA" id="ARBA00022917"/>
    </source>
</evidence>
<dbReference type="InterPro" id="IPR045864">
    <property type="entry name" value="aa-tRNA-synth_II/BPL/LPL"/>
</dbReference>
<dbReference type="Pfam" id="PF13393">
    <property type="entry name" value="tRNA-synt_His"/>
    <property type="match status" value="1"/>
</dbReference>
<evidence type="ECO:0000256" key="2">
    <source>
        <dbReference type="ARBA" id="ARBA00022490"/>
    </source>
</evidence>
<keyword evidence="2 9" id="KW-0963">Cytoplasm</keyword>
<comment type="caution">
    <text evidence="11">The sequence shown here is derived from an EMBL/GenBank/DDBJ whole genome shotgun (WGS) entry which is preliminary data.</text>
</comment>
<evidence type="ECO:0000259" key="10">
    <source>
        <dbReference type="PROSITE" id="PS50862"/>
    </source>
</evidence>
<dbReference type="Gene3D" id="3.40.50.800">
    <property type="entry name" value="Anticodon-binding domain"/>
    <property type="match status" value="1"/>
</dbReference>
<dbReference type="Pfam" id="PF03129">
    <property type="entry name" value="HGTP_anticodon"/>
    <property type="match status" value="1"/>
</dbReference>
<dbReference type="RefSeq" id="WP_190714621.1">
    <property type="nucleotide sequence ID" value="NZ_JACJST010000009.1"/>
</dbReference>
<sequence>MTKSEKINFSTPSGFPEFLPSEKRLEVYLLDIIRRVFESYGFTPIETPAVERLEVLQAKGNQGDNIIYGIEPILPPNRQAEKDKSGETGSEARALKFDQTVPFAAYIARHLNELTFPFARYQMDMVFRGERAKDGRFRQFRQCDIDVVARGKLSLLYDAQMPAIITEIFEAINIGDFVIRINNRKILTGFFQSVGVAENQIKACIGIIDNLEKIGEAKVKQELEKAGILSEQTEKIIEFVKIDGMVDDVLDKLKHLTENLPEAEEFNLGVSELETVINGVRNLGVAEKRFCIDLSIARGLNYYTGTVYETSLIGHEALGSICSGGRYEELVGMFLGEKMPGVGISIGLTRLISRLLKAGILNTLSATPTQVVVVNMQEDLMPVYLKVSQQLRQAGINVVTNFEKRPLGKQFQAADKQGIQFCVIIGADEAASEKSSLKDLKSGEQVEVALVDLAAEVKRRLV</sequence>
<evidence type="ECO:0000313" key="11">
    <source>
        <dbReference type="EMBL" id="MBD2568559.1"/>
    </source>
</evidence>
<evidence type="ECO:0000256" key="5">
    <source>
        <dbReference type="ARBA" id="ARBA00022840"/>
    </source>
</evidence>
<dbReference type="PIRSF" id="PIRSF001549">
    <property type="entry name" value="His-tRNA_synth"/>
    <property type="match status" value="1"/>
</dbReference>
<name>A0ABR8FFJ5_9NOST</name>
<dbReference type="EC" id="6.1.1.21" evidence="9"/>
<dbReference type="InterPro" id="IPR033656">
    <property type="entry name" value="HisRS_anticodon"/>
</dbReference>
<keyword evidence="6 9" id="KW-0648">Protein biosynthesis</keyword>
<evidence type="ECO:0000256" key="7">
    <source>
        <dbReference type="ARBA" id="ARBA00023146"/>
    </source>
</evidence>
<evidence type="ECO:0000256" key="1">
    <source>
        <dbReference type="ARBA" id="ARBA00008226"/>
    </source>
</evidence>
<dbReference type="SUPFAM" id="SSF52954">
    <property type="entry name" value="Class II aaRS ABD-related"/>
    <property type="match status" value="1"/>
</dbReference>
<comment type="subunit">
    <text evidence="9">Homodimer.</text>
</comment>
<evidence type="ECO:0000256" key="9">
    <source>
        <dbReference type="HAMAP-Rule" id="MF_00127"/>
    </source>
</evidence>
<comment type="similarity">
    <text evidence="1 9">Belongs to the class-II aminoacyl-tRNA synthetase family.</text>
</comment>
<dbReference type="CDD" id="cd00859">
    <property type="entry name" value="HisRS_anticodon"/>
    <property type="match status" value="1"/>
</dbReference>
<dbReference type="InterPro" id="IPR006195">
    <property type="entry name" value="aa-tRNA-synth_II"/>
</dbReference>
<comment type="subcellular location">
    <subcellularLocation>
        <location evidence="9">Cytoplasm</location>
    </subcellularLocation>
</comment>
<keyword evidence="7 9" id="KW-0030">Aminoacyl-tRNA synthetase</keyword>
<accession>A0ABR8FFJ5</accession>
<organism evidence="11 12">
    <name type="scientific">Anabaena lutea FACHB-196</name>
    <dbReference type="NCBI Taxonomy" id="2692881"/>
    <lineage>
        <taxon>Bacteria</taxon>
        <taxon>Bacillati</taxon>
        <taxon>Cyanobacteriota</taxon>
        <taxon>Cyanophyceae</taxon>
        <taxon>Nostocales</taxon>
        <taxon>Nostocaceae</taxon>
        <taxon>Anabaena</taxon>
    </lineage>
</organism>
<dbReference type="EMBL" id="JACJST010000009">
    <property type="protein sequence ID" value="MBD2568559.1"/>
    <property type="molecule type" value="Genomic_DNA"/>
</dbReference>
<protein>
    <recommendedName>
        <fullName evidence="9">Histidine--tRNA ligase</fullName>
        <ecNumber evidence="9">6.1.1.21</ecNumber>
    </recommendedName>
    <alternativeName>
        <fullName evidence="9">Histidyl-tRNA synthetase</fullName>
        <shortName evidence="9">HisRS</shortName>
    </alternativeName>
</protein>
<dbReference type="NCBIfam" id="TIGR00442">
    <property type="entry name" value="hisS"/>
    <property type="match status" value="1"/>
</dbReference>
<proteinExistence type="inferred from homology"/>
<keyword evidence="3 9" id="KW-0436">Ligase</keyword>
<dbReference type="InterPro" id="IPR036621">
    <property type="entry name" value="Anticodon-bd_dom_sf"/>
</dbReference>
<gene>
    <name evidence="9" type="primary">hisS</name>
    <name evidence="11" type="ORF">H6G59_11725</name>
</gene>
<dbReference type="PROSITE" id="PS50862">
    <property type="entry name" value="AA_TRNA_LIGASE_II"/>
    <property type="match status" value="1"/>
</dbReference>
<dbReference type="InterPro" id="IPR015807">
    <property type="entry name" value="His-tRNA-ligase"/>
</dbReference>
<dbReference type="InterPro" id="IPR004154">
    <property type="entry name" value="Anticodon-bd"/>
</dbReference>
<keyword evidence="5 9" id="KW-0067">ATP-binding</keyword>
<evidence type="ECO:0000256" key="4">
    <source>
        <dbReference type="ARBA" id="ARBA00022741"/>
    </source>
</evidence>
<dbReference type="Proteomes" id="UP000640531">
    <property type="component" value="Unassembled WGS sequence"/>
</dbReference>
<dbReference type="InterPro" id="IPR004516">
    <property type="entry name" value="HisRS/HisZ"/>
</dbReference>
<reference evidence="11 12" key="1">
    <citation type="journal article" date="2020" name="ISME J.">
        <title>Comparative genomics reveals insights into cyanobacterial evolution and habitat adaptation.</title>
        <authorList>
            <person name="Chen M.Y."/>
            <person name="Teng W.K."/>
            <person name="Zhao L."/>
            <person name="Hu C.X."/>
            <person name="Zhou Y.K."/>
            <person name="Han B.P."/>
            <person name="Song L.R."/>
            <person name="Shu W.S."/>
        </authorList>
    </citation>
    <scope>NUCLEOTIDE SEQUENCE [LARGE SCALE GENOMIC DNA]</scope>
    <source>
        <strain evidence="11 12">FACHB-196</strain>
    </source>
</reference>
<dbReference type="PANTHER" id="PTHR11476">
    <property type="entry name" value="HISTIDYL-TRNA SYNTHETASE"/>
    <property type="match status" value="1"/>
</dbReference>
<dbReference type="HAMAP" id="MF_00127">
    <property type="entry name" value="His_tRNA_synth"/>
    <property type="match status" value="1"/>
</dbReference>
<feature type="domain" description="Aminoacyl-transfer RNA synthetases class-II family profile" evidence="10">
    <location>
        <begin position="29"/>
        <end position="368"/>
    </location>
</feature>
<keyword evidence="4 9" id="KW-0547">Nucleotide-binding</keyword>
<dbReference type="Gene3D" id="3.30.930.10">
    <property type="entry name" value="Bira Bifunctional Protein, Domain 2"/>
    <property type="match status" value="1"/>
</dbReference>